<dbReference type="Gene3D" id="1.10.10.60">
    <property type="entry name" value="Homeodomain-like"/>
    <property type="match status" value="1"/>
</dbReference>
<keyword evidence="8" id="KW-1185">Reference proteome</keyword>
<evidence type="ECO:0000313" key="8">
    <source>
        <dbReference type="Proteomes" id="UP000087766"/>
    </source>
</evidence>
<feature type="compositionally biased region" description="Polar residues" evidence="6">
    <location>
        <begin position="320"/>
        <end position="336"/>
    </location>
</feature>
<proteinExistence type="predicted"/>
<dbReference type="InterPro" id="IPR017930">
    <property type="entry name" value="Myb_dom"/>
</dbReference>
<dbReference type="STRING" id="3916.A0A1S3VLT1"/>
<dbReference type="Pfam" id="PF00249">
    <property type="entry name" value="Myb_DNA-binding"/>
    <property type="match status" value="1"/>
</dbReference>
<evidence type="ECO:0000256" key="6">
    <source>
        <dbReference type="SAM" id="MobiDB-lite"/>
    </source>
</evidence>
<dbReference type="SUPFAM" id="SSF46689">
    <property type="entry name" value="Homeodomain-like"/>
    <property type="match status" value="1"/>
</dbReference>
<dbReference type="GO" id="GO:0003677">
    <property type="term" value="F:DNA binding"/>
    <property type="evidence" value="ECO:0007669"/>
    <property type="project" value="UniProtKB-KW"/>
</dbReference>
<dbReference type="InterPro" id="IPR009057">
    <property type="entry name" value="Homeodomain-like_sf"/>
</dbReference>
<dbReference type="KEGG" id="vra:106776390"/>
<keyword evidence="5" id="KW-0539">Nucleus</keyword>
<evidence type="ECO:0000256" key="2">
    <source>
        <dbReference type="ARBA" id="ARBA00023015"/>
    </source>
</evidence>
<comment type="subcellular location">
    <subcellularLocation>
        <location evidence="1">Nucleus</location>
    </subcellularLocation>
</comment>
<dbReference type="InterPro" id="IPR058673">
    <property type="entry name" value="HHO5-like_N"/>
</dbReference>
<dbReference type="AlphaFoldDB" id="A0A1S3VLT1"/>
<sequence length="380" mass="43270">MIPVPQEEPSLDFRPSFVNNIVTDFLSHLSSIPNACNRMSLLQEFLTRLELELVKIQAFKRELPLCMFLLNDAISALKEELAKCRALKSEPVLEEFIPLKREYEEKEDSEKEEECRDKNDWVSSFQLWNTEDEACNRSKACRLEQKQKKSKGEERKSVEKDYFRHHSNRNVERGFVMPLSTYLATEEECVMDGLSLKTPATAVKNTREGRGSRISSCRVVSSATSPMLLPQSGRKQRRCWSPELHHRFVKALEELGGSQAATPKQIRELMRVDGLTNDEVKSHLQKYRLHTRRVPAATAANSSISGADLGGLWMHKESMKGTSSCSPQGPLQFATQSGETTSTTEGDNMIDDDIKLEEFHIYSRTTHDYIKEDGSSERGF</sequence>
<evidence type="ECO:0000256" key="1">
    <source>
        <dbReference type="ARBA" id="ARBA00004123"/>
    </source>
</evidence>
<dbReference type="PANTHER" id="PTHR31003:SF3">
    <property type="entry name" value="HOMEODOMAIN-LIKE SUPERFAMILY PROTEIN-RELATED"/>
    <property type="match status" value="1"/>
</dbReference>
<keyword evidence="4" id="KW-0804">Transcription</keyword>
<accession>A0A1S3VLT1</accession>
<dbReference type="Pfam" id="PF26575">
    <property type="entry name" value="HHO5_N"/>
    <property type="match status" value="1"/>
</dbReference>
<dbReference type="PANTHER" id="PTHR31003">
    <property type="entry name" value="MYB FAMILY TRANSCRIPTION FACTOR"/>
    <property type="match status" value="1"/>
</dbReference>
<dbReference type="PROSITE" id="PS51294">
    <property type="entry name" value="HTH_MYB"/>
    <property type="match status" value="1"/>
</dbReference>
<reference evidence="9" key="2">
    <citation type="submission" date="2025-08" db="UniProtKB">
        <authorList>
            <consortium name="RefSeq"/>
        </authorList>
    </citation>
    <scope>IDENTIFICATION</scope>
    <source>
        <tissue evidence="9">Leaf</tissue>
    </source>
</reference>
<gene>
    <name evidence="9" type="primary">LOC106776390</name>
</gene>
<evidence type="ECO:0000256" key="5">
    <source>
        <dbReference type="ARBA" id="ARBA00023242"/>
    </source>
</evidence>
<dbReference type="InterPro" id="IPR006447">
    <property type="entry name" value="Myb_dom_plants"/>
</dbReference>
<dbReference type="RefSeq" id="XP_014519321.1">
    <property type="nucleotide sequence ID" value="XM_014663835.2"/>
</dbReference>
<evidence type="ECO:0000256" key="3">
    <source>
        <dbReference type="ARBA" id="ARBA00023125"/>
    </source>
</evidence>
<dbReference type="InterPro" id="IPR044787">
    <property type="entry name" value="HHO5-like"/>
</dbReference>
<dbReference type="GeneID" id="106776390"/>
<evidence type="ECO:0000256" key="4">
    <source>
        <dbReference type="ARBA" id="ARBA00023163"/>
    </source>
</evidence>
<protein>
    <submittedName>
        <fullName evidence="9">Transcription factor HHO2 isoform X1</fullName>
    </submittedName>
</protein>
<evidence type="ECO:0000259" key="7">
    <source>
        <dbReference type="PROSITE" id="PS51294"/>
    </source>
</evidence>
<dbReference type="FunFam" id="1.10.10.60:FF:000002">
    <property type="entry name" value="Myb family transcription factor"/>
    <property type="match status" value="1"/>
</dbReference>
<feature type="region of interest" description="Disordered" evidence="6">
    <location>
        <begin position="318"/>
        <end position="349"/>
    </location>
</feature>
<dbReference type="OrthoDB" id="1908613at2759"/>
<organism evidence="8 9">
    <name type="scientific">Vigna radiata var. radiata</name>
    <name type="common">Mung bean</name>
    <name type="synonym">Phaseolus aureus</name>
    <dbReference type="NCBI Taxonomy" id="3916"/>
    <lineage>
        <taxon>Eukaryota</taxon>
        <taxon>Viridiplantae</taxon>
        <taxon>Streptophyta</taxon>
        <taxon>Embryophyta</taxon>
        <taxon>Tracheophyta</taxon>
        <taxon>Spermatophyta</taxon>
        <taxon>Magnoliopsida</taxon>
        <taxon>eudicotyledons</taxon>
        <taxon>Gunneridae</taxon>
        <taxon>Pentapetalae</taxon>
        <taxon>rosids</taxon>
        <taxon>fabids</taxon>
        <taxon>Fabales</taxon>
        <taxon>Fabaceae</taxon>
        <taxon>Papilionoideae</taxon>
        <taxon>50 kb inversion clade</taxon>
        <taxon>NPAAA clade</taxon>
        <taxon>indigoferoid/millettioid clade</taxon>
        <taxon>Phaseoleae</taxon>
        <taxon>Vigna</taxon>
    </lineage>
</organism>
<evidence type="ECO:0000313" key="9">
    <source>
        <dbReference type="RefSeq" id="XP_014519321.1"/>
    </source>
</evidence>
<feature type="domain" description="HTH myb-type" evidence="7">
    <location>
        <begin position="234"/>
        <end position="292"/>
    </location>
</feature>
<dbReference type="InterPro" id="IPR001005">
    <property type="entry name" value="SANT/Myb"/>
</dbReference>
<dbReference type="GO" id="GO:0005634">
    <property type="term" value="C:nucleus"/>
    <property type="evidence" value="ECO:0007669"/>
    <property type="project" value="UniProtKB-SubCell"/>
</dbReference>
<dbReference type="NCBIfam" id="TIGR01557">
    <property type="entry name" value="myb_SHAQKYF"/>
    <property type="match status" value="1"/>
</dbReference>
<reference evidence="8" key="1">
    <citation type="journal article" date="2014" name="Nat. Commun.">
        <title>Genome sequence of mungbean and insights into evolution within Vigna species.</title>
        <authorList>
            <person name="Kang Y.J."/>
            <person name="Kim S.K."/>
            <person name="Kim M.Y."/>
            <person name="Lestari P."/>
            <person name="Kim K.H."/>
            <person name="Ha B.K."/>
            <person name="Jun T.H."/>
            <person name="Hwang W.J."/>
            <person name="Lee T."/>
            <person name="Lee J."/>
            <person name="Shim S."/>
            <person name="Yoon M.Y."/>
            <person name="Jang Y.E."/>
            <person name="Han K.S."/>
            <person name="Taeprayoon P."/>
            <person name="Yoon N."/>
            <person name="Somta P."/>
            <person name="Tanya P."/>
            <person name="Kim K.S."/>
            <person name="Gwag J.G."/>
            <person name="Moon J.K."/>
            <person name="Lee Y.H."/>
            <person name="Park B.S."/>
            <person name="Bombarely A."/>
            <person name="Doyle J.J."/>
            <person name="Jackson S.A."/>
            <person name="Schafleitner R."/>
            <person name="Srinives P."/>
            <person name="Varshney R.K."/>
            <person name="Lee S.H."/>
        </authorList>
    </citation>
    <scope>NUCLEOTIDE SEQUENCE [LARGE SCALE GENOMIC DNA]</scope>
    <source>
        <strain evidence="8">cv. VC1973A</strain>
    </source>
</reference>
<keyword evidence="3" id="KW-0238">DNA-binding</keyword>
<name>A0A1S3VLT1_VIGRR</name>
<dbReference type="GO" id="GO:0003700">
    <property type="term" value="F:DNA-binding transcription factor activity"/>
    <property type="evidence" value="ECO:0007669"/>
    <property type="project" value="InterPro"/>
</dbReference>
<feature type="compositionally biased region" description="Low complexity" evidence="6">
    <location>
        <begin position="337"/>
        <end position="346"/>
    </location>
</feature>
<keyword evidence="2" id="KW-0805">Transcription regulation</keyword>
<dbReference type="Proteomes" id="UP000087766">
    <property type="component" value="Chromosome 11"/>
</dbReference>